<dbReference type="EMBL" id="BK015894">
    <property type="protein sequence ID" value="DAD72093.1"/>
    <property type="molecule type" value="Genomic_DNA"/>
</dbReference>
<dbReference type="InterPro" id="IPR038628">
    <property type="entry name" value="XkdM-like_sf"/>
</dbReference>
<protein>
    <submittedName>
        <fullName evidence="1">Tail tube protein</fullName>
    </submittedName>
</protein>
<sequence>MANFNPNRVLHGNEGTAWFNGKKLTTLQSIEAKVAADYEDINNCGDPATYRIYNGYSGEGTFTALKIDSDVLSLLGDAYQTGEMPTITIITALTQKGTNKVERVALSDVTIDEFYLAKFEKKAKVEEEVPFKFGHFSVLETI</sequence>
<reference evidence="1" key="1">
    <citation type="journal article" date="2021" name="Proc. Natl. Acad. Sci. U.S.A.">
        <title>A Catalog of Tens of Thousands of Viruses from Human Metagenomes Reveals Hidden Associations with Chronic Diseases.</title>
        <authorList>
            <person name="Tisza M.J."/>
            <person name="Buck C.B."/>
        </authorList>
    </citation>
    <scope>NUCLEOTIDE SEQUENCE</scope>
    <source>
        <strain evidence="1">CtOyc4</strain>
    </source>
</reference>
<dbReference type="Gene3D" id="2.30.110.40">
    <property type="entry name" value="Phage tail tube protein"/>
    <property type="match status" value="1"/>
</dbReference>
<evidence type="ECO:0000313" key="1">
    <source>
        <dbReference type="EMBL" id="DAD72093.1"/>
    </source>
</evidence>
<dbReference type="Pfam" id="PF09393">
    <property type="entry name" value="DUF2001"/>
    <property type="match status" value="1"/>
</dbReference>
<accession>A0A8S5LPW7</accession>
<proteinExistence type="predicted"/>
<name>A0A8S5LPW7_9CAUD</name>
<organism evidence="1">
    <name type="scientific">Myoviridae sp. ctOyc4</name>
    <dbReference type="NCBI Taxonomy" id="2827606"/>
    <lineage>
        <taxon>Viruses</taxon>
        <taxon>Duplodnaviria</taxon>
        <taxon>Heunggongvirae</taxon>
        <taxon>Uroviricota</taxon>
        <taxon>Caudoviricetes</taxon>
    </lineage>
</organism>
<dbReference type="SUPFAM" id="SSF69279">
    <property type="entry name" value="Phage tail proteins"/>
    <property type="match status" value="1"/>
</dbReference>
<dbReference type="InterPro" id="IPR018989">
    <property type="entry name" value="DUF2001"/>
</dbReference>